<dbReference type="FunFam" id="1.10.10.10:FF:000029">
    <property type="entry name" value="Proliferation-associated 2G4, a"/>
    <property type="match status" value="1"/>
</dbReference>
<dbReference type="CDD" id="cd01089">
    <property type="entry name" value="PA2G4-like"/>
    <property type="match status" value="1"/>
</dbReference>
<dbReference type="InterPro" id="IPR036388">
    <property type="entry name" value="WH-like_DNA-bd_sf"/>
</dbReference>
<reference evidence="3" key="1">
    <citation type="submission" date="2019-12" db="EMBL/GenBank/DDBJ databases">
        <title>Genome sequence of Babesia ovis.</title>
        <authorList>
            <person name="Yamagishi J."/>
            <person name="Sevinc F."/>
            <person name="Xuan X."/>
        </authorList>
    </citation>
    <scope>NUCLEOTIDE SEQUENCE</scope>
    <source>
        <strain evidence="3">Selcuk</strain>
    </source>
</reference>
<proteinExistence type="inferred from homology"/>
<evidence type="ECO:0000256" key="1">
    <source>
        <dbReference type="ARBA" id="ARBA00007319"/>
    </source>
</evidence>
<accession>A0A9W5T955</accession>
<dbReference type="AlphaFoldDB" id="A0A9W5T955"/>
<gene>
    <name evidence="3" type="ORF">BaOVIS_011680</name>
</gene>
<dbReference type="SUPFAM" id="SSF46785">
    <property type="entry name" value="Winged helix' DNA-binding domain"/>
    <property type="match status" value="1"/>
</dbReference>
<dbReference type="Gene3D" id="1.10.10.10">
    <property type="entry name" value="Winged helix-like DNA-binding domain superfamily/Winged helix DNA-binding domain"/>
    <property type="match status" value="1"/>
</dbReference>
<evidence type="ECO:0000259" key="2">
    <source>
        <dbReference type="Pfam" id="PF00557"/>
    </source>
</evidence>
<dbReference type="Proteomes" id="UP001057455">
    <property type="component" value="Unassembled WGS sequence"/>
</dbReference>
<dbReference type="InterPro" id="IPR036390">
    <property type="entry name" value="WH_DNA-bd_sf"/>
</dbReference>
<dbReference type="InterPro" id="IPR000994">
    <property type="entry name" value="Pept_M24"/>
</dbReference>
<evidence type="ECO:0000313" key="3">
    <source>
        <dbReference type="EMBL" id="GFE53764.1"/>
    </source>
</evidence>
<protein>
    <submittedName>
        <fullName evidence="3">Proliferation-associated protein 2g4</fullName>
    </submittedName>
</protein>
<comment type="similarity">
    <text evidence="1">Belongs to the peptidase M24 family.</text>
</comment>
<dbReference type="Pfam" id="PF00557">
    <property type="entry name" value="Peptidase_M24"/>
    <property type="match status" value="1"/>
</dbReference>
<dbReference type="EMBL" id="BLIY01000007">
    <property type="protein sequence ID" value="GFE53764.1"/>
    <property type="molecule type" value="Genomic_DNA"/>
</dbReference>
<comment type="caution">
    <text evidence="3">The sequence shown here is derived from an EMBL/GenBank/DDBJ whole genome shotgun (WGS) entry which is preliminary data.</text>
</comment>
<dbReference type="OrthoDB" id="5876363at2759"/>
<dbReference type="InterPro" id="IPR047113">
    <property type="entry name" value="PA2G4/ARX1"/>
</dbReference>
<dbReference type="PANTHER" id="PTHR10804:SF11">
    <property type="entry name" value="PROLIFERATION-ASSOCIATED PROTEIN 2G4"/>
    <property type="match status" value="1"/>
</dbReference>
<dbReference type="Gene3D" id="3.90.230.10">
    <property type="entry name" value="Creatinase/methionine aminopeptidase superfamily"/>
    <property type="match status" value="1"/>
</dbReference>
<evidence type="ECO:0000313" key="4">
    <source>
        <dbReference type="Proteomes" id="UP001057455"/>
    </source>
</evidence>
<dbReference type="PANTHER" id="PTHR10804">
    <property type="entry name" value="PROTEASE FAMILY M24 METHIONYL AMINOPEPTIDASE, AMINOPEPTIDASE P"/>
    <property type="match status" value="1"/>
</dbReference>
<dbReference type="SUPFAM" id="SSF55920">
    <property type="entry name" value="Creatinase/aminopeptidase"/>
    <property type="match status" value="1"/>
</dbReference>
<keyword evidence="4" id="KW-1185">Reference proteome</keyword>
<dbReference type="InterPro" id="IPR036005">
    <property type="entry name" value="Creatinase/aminopeptidase-like"/>
</dbReference>
<organism evidence="3 4">
    <name type="scientific">Babesia ovis</name>
    <dbReference type="NCBI Taxonomy" id="5869"/>
    <lineage>
        <taxon>Eukaryota</taxon>
        <taxon>Sar</taxon>
        <taxon>Alveolata</taxon>
        <taxon>Apicomplexa</taxon>
        <taxon>Aconoidasida</taxon>
        <taxon>Piroplasmida</taxon>
        <taxon>Babesiidae</taxon>
        <taxon>Babesia</taxon>
    </lineage>
</organism>
<sequence length="398" mass="43841">MNIRYRPFRNITNITRYILGSRENGYKRKVEVNENDLSNSDIVTKYRTAANIANATLQKLIGEVKPGACVKTLCKIGDDMLAAETGKVYNKKENGRKVDKGIALPTCISINEICDNFSPLEKGAVVADGDLVKISLGCHIDGYLGLATHTVFVGEKVAGKAANVLTAAWNCCEAALREMKVGNSSQNVTKVIEKVAAEYKCTPLMGYVSHEVKRHVIEGSRFFPSSTRVEEKAESFNFGLNEAYALNVIVSTGEGKAKQTEHKTTIYRTEVQNRYTLKTTLGRAFISQVNSKFPTFPFHIASIDDERVLKAGLPEAVRHKLVTPYLVETEKSGELVAHFTFIVLLLTGGTKKITGAPFTQQAVCTPEYSIQDEVIKKLLATSINPKTKKPNKTEDVAK</sequence>
<name>A0A9W5T955_BABOV</name>
<feature type="domain" description="Peptidase M24" evidence="2">
    <location>
        <begin position="45"/>
        <end position="216"/>
    </location>
</feature>